<keyword evidence="4 7" id="KW-0255">Endonuclease</keyword>
<dbReference type="EMBL" id="JBHTNF010000016">
    <property type="protein sequence ID" value="MFD1329979.1"/>
    <property type="molecule type" value="Genomic_DNA"/>
</dbReference>
<evidence type="ECO:0000313" key="8">
    <source>
        <dbReference type="EMBL" id="MFD1329979.1"/>
    </source>
</evidence>
<organism evidence="8 9">
    <name type="scientific">Mycoplana ramosa</name>
    <name type="common">Mycoplana bullata</name>
    <dbReference type="NCBI Taxonomy" id="40837"/>
    <lineage>
        <taxon>Bacteria</taxon>
        <taxon>Pseudomonadati</taxon>
        <taxon>Pseudomonadota</taxon>
        <taxon>Alphaproteobacteria</taxon>
        <taxon>Hyphomicrobiales</taxon>
        <taxon>Rhizobiaceae</taxon>
        <taxon>Mycoplana</taxon>
    </lineage>
</organism>
<evidence type="ECO:0000256" key="3">
    <source>
        <dbReference type="ARBA" id="ARBA00022723"/>
    </source>
</evidence>
<keyword evidence="9" id="KW-1185">Reference proteome</keyword>
<dbReference type="NCBIfam" id="TIGR00043">
    <property type="entry name" value="rRNA maturation RNase YbeY"/>
    <property type="match status" value="1"/>
</dbReference>
<dbReference type="Gene3D" id="3.40.390.30">
    <property type="entry name" value="Metalloproteases ('zincins'), catalytic domain"/>
    <property type="match status" value="1"/>
</dbReference>
<keyword evidence="7" id="KW-0690">Ribosome biogenesis</keyword>
<dbReference type="HAMAP" id="MF_00009">
    <property type="entry name" value="Endoribonucl_YbeY"/>
    <property type="match status" value="1"/>
</dbReference>
<dbReference type="RefSeq" id="WP_374839975.1">
    <property type="nucleotide sequence ID" value="NZ_JBHEEW010000012.1"/>
</dbReference>
<reference evidence="9" key="1">
    <citation type="journal article" date="2019" name="Int. J. Syst. Evol. Microbiol.">
        <title>The Global Catalogue of Microorganisms (GCM) 10K type strain sequencing project: providing services to taxonomists for standard genome sequencing and annotation.</title>
        <authorList>
            <consortium name="The Broad Institute Genomics Platform"/>
            <consortium name="The Broad Institute Genome Sequencing Center for Infectious Disease"/>
            <person name="Wu L."/>
            <person name="Ma J."/>
        </authorList>
    </citation>
    <scope>NUCLEOTIDE SEQUENCE [LARGE SCALE GENOMIC DNA]</scope>
    <source>
        <strain evidence="9">CCUG 55609</strain>
    </source>
</reference>
<evidence type="ECO:0000256" key="7">
    <source>
        <dbReference type="HAMAP-Rule" id="MF_00009"/>
    </source>
</evidence>
<evidence type="ECO:0000256" key="6">
    <source>
        <dbReference type="ARBA" id="ARBA00022833"/>
    </source>
</evidence>
<dbReference type="PROSITE" id="PS01306">
    <property type="entry name" value="UPF0054"/>
    <property type="match status" value="1"/>
</dbReference>
<comment type="caution">
    <text evidence="8">The sequence shown here is derived from an EMBL/GenBank/DDBJ whole genome shotgun (WGS) entry which is preliminary data.</text>
</comment>
<gene>
    <name evidence="7 8" type="primary">ybeY</name>
    <name evidence="8" type="ORF">ACFQ33_18985</name>
</gene>
<protein>
    <recommendedName>
        <fullName evidence="7">Endoribonuclease YbeY</fullName>
        <ecNumber evidence="7">3.1.-.-</ecNumber>
    </recommendedName>
</protein>
<keyword evidence="6 7" id="KW-0862">Zinc</keyword>
<evidence type="ECO:0000256" key="5">
    <source>
        <dbReference type="ARBA" id="ARBA00022801"/>
    </source>
</evidence>
<dbReference type="InterPro" id="IPR023091">
    <property type="entry name" value="MetalPrtase_cat_dom_sf_prd"/>
</dbReference>
<comment type="cofactor">
    <cofactor evidence="7">
        <name>Zn(2+)</name>
        <dbReference type="ChEBI" id="CHEBI:29105"/>
    </cofactor>
    <text evidence="7">Binds 1 zinc ion.</text>
</comment>
<comment type="subcellular location">
    <subcellularLocation>
        <location evidence="7">Cytoplasm</location>
    </subcellularLocation>
</comment>
<keyword evidence="7" id="KW-0963">Cytoplasm</keyword>
<comment type="similarity">
    <text evidence="1 7">Belongs to the endoribonuclease YbeY family.</text>
</comment>
<feature type="binding site" evidence="7">
    <location>
        <position position="130"/>
    </location>
    <ligand>
        <name>Zn(2+)</name>
        <dbReference type="ChEBI" id="CHEBI:29105"/>
        <note>catalytic</note>
    </ligand>
</feature>
<dbReference type="PANTHER" id="PTHR46986:SF1">
    <property type="entry name" value="ENDORIBONUCLEASE YBEY, CHLOROPLASTIC"/>
    <property type="match status" value="1"/>
</dbReference>
<keyword evidence="3 7" id="KW-0479">Metal-binding</keyword>
<proteinExistence type="inferred from homology"/>
<dbReference type="PANTHER" id="PTHR46986">
    <property type="entry name" value="ENDORIBONUCLEASE YBEY, CHLOROPLASTIC"/>
    <property type="match status" value="1"/>
</dbReference>
<dbReference type="SUPFAM" id="SSF55486">
    <property type="entry name" value="Metalloproteases ('zincins'), catalytic domain"/>
    <property type="match status" value="1"/>
</dbReference>
<dbReference type="InterPro" id="IPR020549">
    <property type="entry name" value="YbeY_CS"/>
</dbReference>
<feature type="binding site" evidence="7">
    <location>
        <position position="126"/>
    </location>
    <ligand>
        <name>Zn(2+)</name>
        <dbReference type="ChEBI" id="CHEBI:29105"/>
        <note>catalytic</note>
    </ligand>
</feature>
<evidence type="ECO:0000256" key="1">
    <source>
        <dbReference type="ARBA" id="ARBA00010875"/>
    </source>
</evidence>
<evidence type="ECO:0000256" key="2">
    <source>
        <dbReference type="ARBA" id="ARBA00022722"/>
    </source>
</evidence>
<dbReference type="EC" id="3.1.-.-" evidence="7"/>
<evidence type="ECO:0000313" key="9">
    <source>
        <dbReference type="Proteomes" id="UP001597173"/>
    </source>
</evidence>
<keyword evidence="7" id="KW-0698">rRNA processing</keyword>
<feature type="binding site" evidence="7">
    <location>
        <position position="136"/>
    </location>
    <ligand>
        <name>Zn(2+)</name>
        <dbReference type="ChEBI" id="CHEBI:29105"/>
        <note>catalytic</note>
    </ligand>
</feature>
<dbReference type="InterPro" id="IPR002036">
    <property type="entry name" value="YbeY"/>
</dbReference>
<keyword evidence="5 7" id="KW-0378">Hydrolase</keyword>
<keyword evidence="2 7" id="KW-0540">Nuclease</keyword>
<evidence type="ECO:0000256" key="4">
    <source>
        <dbReference type="ARBA" id="ARBA00022759"/>
    </source>
</evidence>
<comment type="function">
    <text evidence="7">Single strand-specific metallo-endoribonuclease involved in late-stage 70S ribosome quality control and in maturation of the 3' terminus of the 16S rRNA.</text>
</comment>
<dbReference type="Pfam" id="PF02130">
    <property type="entry name" value="YbeY"/>
    <property type="match status" value="1"/>
</dbReference>
<accession>A0ABW3Z1D7</accession>
<name>A0ABW3Z1D7_MYCRA</name>
<sequence>MSEIDIQISIEGGAWPDEAALLAQSARVIGAAAGHLARQEGQPFPKRPPELSLLFTDDASIRAINAEWRGQDKPTNVLSFPAFPLAPGDMPGPMLGDIILAHETLQREAGELGKPFDEHLTHLLVHGFLHLFGYDHMETDEAEEMEGLETRILGELGLSDPYGDDPVQ</sequence>
<dbReference type="Proteomes" id="UP001597173">
    <property type="component" value="Unassembled WGS sequence"/>
</dbReference>